<dbReference type="Gene3D" id="2.60.120.590">
    <property type="entry name" value="Alpha-ketoglutarate-dependent dioxygenase AlkB-like"/>
    <property type="match status" value="1"/>
</dbReference>
<keyword evidence="1 6" id="KW-0479">Metal-binding</keyword>
<accession>A0A1B0ZT02</accession>
<dbReference type="RefSeq" id="WP_065272090.1">
    <property type="nucleotide sequence ID" value="NZ_CP015124.1"/>
</dbReference>
<comment type="cofactor">
    <cofactor evidence="6">
        <name>Fe(2+)</name>
        <dbReference type="ChEBI" id="CHEBI:29033"/>
    </cofactor>
    <text evidence="6">Binds 1 Fe(2+) ion per subunit.</text>
</comment>
<dbReference type="GO" id="GO:0035513">
    <property type="term" value="P:oxidative RNA demethylation"/>
    <property type="evidence" value="ECO:0007669"/>
    <property type="project" value="TreeGrafter"/>
</dbReference>
<gene>
    <name evidence="8" type="primary">alkB</name>
    <name evidence="8" type="ORF">JL2886_02351</name>
    <name evidence="9" type="ORF">PXK24_10860</name>
</gene>
<reference evidence="8 10" key="1">
    <citation type="submission" date="2016-04" db="EMBL/GenBank/DDBJ databases">
        <authorList>
            <person name="Evans L.H."/>
            <person name="Alamgir A."/>
            <person name="Owens N."/>
            <person name="Weber N.D."/>
            <person name="Virtaneva K."/>
            <person name="Barbian K."/>
            <person name="Babar A."/>
            <person name="Rosenke K."/>
        </authorList>
    </citation>
    <scope>NUCLEOTIDE SEQUENCE [LARGE SCALE GENOMIC DNA]</scope>
    <source>
        <strain evidence="8 10">JL2886</strain>
    </source>
</reference>
<evidence type="ECO:0000313" key="9">
    <source>
        <dbReference type="EMBL" id="MDE4166197.1"/>
    </source>
</evidence>
<dbReference type="InterPro" id="IPR037151">
    <property type="entry name" value="AlkB-like_sf"/>
</dbReference>
<keyword evidence="2 8" id="KW-0223">Dioxygenase</keyword>
<dbReference type="SUPFAM" id="SSF51197">
    <property type="entry name" value="Clavaminate synthase-like"/>
    <property type="match status" value="1"/>
</dbReference>
<evidence type="ECO:0000256" key="4">
    <source>
        <dbReference type="ARBA" id="ARBA00023004"/>
    </source>
</evidence>
<proteinExistence type="predicted"/>
<dbReference type="AlphaFoldDB" id="A0A1B0ZT02"/>
<dbReference type="Pfam" id="PF13532">
    <property type="entry name" value="2OG-FeII_Oxy_2"/>
    <property type="match status" value="1"/>
</dbReference>
<name>A0A1B0ZT02_9RHOB</name>
<evidence type="ECO:0000256" key="3">
    <source>
        <dbReference type="ARBA" id="ARBA00023002"/>
    </source>
</evidence>
<feature type="binding site" evidence="5">
    <location>
        <begin position="191"/>
        <end position="197"/>
    </location>
    <ligand>
        <name>2-oxoglutarate</name>
        <dbReference type="ChEBI" id="CHEBI:16810"/>
    </ligand>
</feature>
<feature type="binding site" evidence="5">
    <location>
        <position position="60"/>
    </location>
    <ligand>
        <name>substrate</name>
    </ligand>
</feature>
<dbReference type="PROSITE" id="PS51471">
    <property type="entry name" value="FE2OG_OXY"/>
    <property type="match status" value="1"/>
</dbReference>
<evidence type="ECO:0000256" key="1">
    <source>
        <dbReference type="ARBA" id="ARBA00022723"/>
    </source>
</evidence>
<dbReference type="EMBL" id="JARCJK010000004">
    <property type="protein sequence ID" value="MDE4166197.1"/>
    <property type="molecule type" value="Genomic_DNA"/>
</dbReference>
<dbReference type="GO" id="GO:0005737">
    <property type="term" value="C:cytoplasm"/>
    <property type="evidence" value="ECO:0007669"/>
    <property type="project" value="TreeGrafter"/>
</dbReference>
<evidence type="ECO:0000313" key="10">
    <source>
        <dbReference type="Proteomes" id="UP000092565"/>
    </source>
</evidence>
<evidence type="ECO:0000313" key="11">
    <source>
        <dbReference type="Proteomes" id="UP001218364"/>
    </source>
</evidence>
<dbReference type="GO" id="GO:0008198">
    <property type="term" value="F:ferrous iron binding"/>
    <property type="evidence" value="ECO:0007669"/>
    <property type="project" value="TreeGrafter"/>
</dbReference>
<organism evidence="8 10">
    <name type="scientific">Phaeobacter gallaeciensis</name>
    <dbReference type="NCBI Taxonomy" id="60890"/>
    <lineage>
        <taxon>Bacteria</taxon>
        <taxon>Pseudomonadati</taxon>
        <taxon>Pseudomonadota</taxon>
        <taxon>Alphaproteobacteria</taxon>
        <taxon>Rhodobacterales</taxon>
        <taxon>Roseobacteraceae</taxon>
        <taxon>Phaeobacter</taxon>
    </lineage>
</organism>
<reference evidence="9 11" key="2">
    <citation type="submission" date="2023-02" db="EMBL/GenBank/DDBJ databases">
        <title>Population genomics of bacteria associated with diatom.</title>
        <authorList>
            <person name="Xie J."/>
            <person name="Wang H."/>
        </authorList>
    </citation>
    <scope>NUCLEOTIDE SEQUENCE [LARGE SCALE GENOMIC DNA]</scope>
    <source>
        <strain evidence="9 11">PT47_8</strain>
    </source>
</reference>
<evidence type="ECO:0000259" key="7">
    <source>
        <dbReference type="PROSITE" id="PS51471"/>
    </source>
</evidence>
<feature type="binding site" evidence="6">
    <location>
        <position position="173"/>
    </location>
    <ligand>
        <name>Fe cation</name>
        <dbReference type="ChEBI" id="CHEBI:24875"/>
        <note>catalytic</note>
    </ligand>
</feature>
<feature type="binding site" evidence="5">
    <location>
        <begin position="67"/>
        <end position="69"/>
    </location>
    <ligand>
        <name>substrate</name>
    </ligand>
</feature>
<feature type="binding site" evidence="6">
    <location>
        <position position="119"/>
    </location>
    <ligand>
        <name>Fe cation</name>
        <dbReference type="ChEBI" id="CHEBI:24875"/>
        <note>catalytic</note>
    </ligand>
</feature>
<protein>
    <submittedName>
        <fullName evidence="8 9">Dioxygenase</fullName>
    </submittedName>
</protein>
<evidence type="ECO:0000256" key="6">
    <source>
        <dbReference type="PIRSR" id="PIRSR604574-2"/>
    </source>
</evidence>
<dbReference type="InterPro" id="IPR005123">
    <property type="entry name" value="Oxoglu/Fe-dep_dioxygenase_dom"/>
</dbReference>
<feature type="binding site" evidence="6">
    <location>
        <position position="117"/>
    </location>
    <ligand>
        <name>Fe cation</name>
        <dbReference type="ChEBI" id="CHEBI:24875"/>
        <note>catalytic</note>
    </ligand>
</feature>
<feature type="binding site" evidence="5">
    <location>
        <position position="147"/>
    </location>
    <ligand>
        <name>substrate</name>
    </ligand>
</feature>
<dbReference type="PATRIC" id="fig|60890.4.peg.2278"/>
<dbReference type="Proteomes" id="UP001218364">
    <property type="component" value="Unassembled WGS sequence"/>
</dbReference>
<keyword evidence="10" id="KW-1185">Reference proteome</keyword>
<feature type="domain" description="Fe2OG dioxygenase" evidence="7">
    <location>
        <begin position="99"/>
        <end position="200"/>
    </location>
</feature>
<evidence type="ECO:0000313" key="8">
    <source>
        <dbReference type="EMBL" id="ANP37240.1"/>
    </source>
</evidence>
<dbReference type="GO" id="GO:0035516">
    <property type="term" value="F:broad specificity oxidative DNA demethylase activity"/>
    <property type="evidence" value="ECO:0007669"/>
    <property type="project" value="TreeGrafter"/>
</dbReference>
<dbReference type="EMBL" id="CP015124">
    <property type="protein sequence ID" value="ANP37240.1"/>
    <property type="molecule type" value="Genomic_DNA"/>
</dbReference>
<evidence type="ECO:0000256" key="5">
    <source>
        <dbReference type="PIRSR" id="PIRSR604574-1"/>
    </source>
</evidence>
<feature type="binding site" evidence="5">
    <location>
        <position position="121"/>
    </location>
    <ligand>
        <name>substrate</name>
    </ligand>
</feature>
<dbReference type="InterPro" id="IPR027450">
    <property type="entry name" value="AlkB-like"/>
</dbReference>
<dbReference type="PANTHER" id="PTHR16557:SF2">
    <property type="entry name" value="NUCLEIC ACID DIOXYGENASE ALKBH1"/>
    <property type="match status" value="1"/>
</dbReference>
<dbReference type="PANTHER" id="PTHR16557">
    <property type="entry name" value="ALKYLATED DNA REPAIR PROTEIN ALKB-RELATED"/>
    <property type="match status" value="1"/>
</dbReference>
<keyword evidence="4 6" id="KW-0408">Iron</keyword>
<dbReference type="OrthoDB" id="9796932at2"/>
<feature type="binding site" evidence="5">
    <location>
        <begin position="106"/>
        <end position="108"/>
    </location>
    <ligand>
        <name>2-oxoglutarate</name>
        <dbReference type="ChEBI" id="CHEBI:16810"/>
    </ligand>
</feature>
<keyword evidence="3" id="KW-0560">Oxidoreductase</keyword>
<dbReference type="GO" id="GO:0035515">
    <property type="term" value="F:oxidative RNA demethylase activity"/>
    <property type="evidence" value="ECO:0007669"/>
    <property type="project" value="TreeGrafter"/>
</dbReference>
<evidence type="ECO:0000256" key="2">
    <source>
        <dbReference type="ARBA" id="ARBA00022964"/>
    </source>
</evidence>
<dbReference type="Proteomes" id="UP000092565">
    <property type="component" value="Chromosome"/>
</dbReference>
<dbReference type="InterPro" id="IPR004574">
    <property type="entry name" value="Alkb"/>
</dbReference>
<sequence length="200" mass="22127">MSKLRLRGFEIYKSHLTPDAQRNLIAALRPVLKAAPLFSPVVPGGGQMSVRMTSAGAFGWYSDAEGYRYAPKHPRGSDWPTIPEPILDIWRELTGVERLPDCCLINYYGEDARMGLHQDKDEADFSYPVVSISLGDDGLLRLGNPTRGGKTDSLWLNSGDVVVMGGEARLAYHGVDRIRFKSSRLLPKGGRLNLTLRVVT</sequence>